<keyword evidence="3 6" id="KW-0274">FAD</keyword>
<keyword evidence="8" id="KW-1185">Reference proteome</keyword>
<evidence type="ECO:0000256" key="1">
    <source>
        <dbReference type="ARBA" id="ARBA00009183"/>
    </source>
</evidence>
<dbReference type="InterPro" id="IPR020946">
    <property type="entry name" value="Flavin_mOase-like"/>
</dbReference>
<organism evidence="8 9">
    <name type="scientific">Vanessa tameamea</name>
    <name type="common">Kamehameha butterfly</name>
    <dbReference type="NCBI Taxonomy" id="334116"/>
    <lineage>
        <taxon>Eukaryota</taxon>
        <taxon>Metazoa</taxon>
        <taxon>Ecdysozoa</taxon>
        <taxon>Arthropoda</taxon>
        <taxon>Hexapoda</taxon>
        <taxon>Insecta</taxon>
        <taxon>Pterygota</taxon>
        <taxon>Neoptera</taxon>
        <taxon>Endopterygota</taxon>
        <taxon>Lepidoptera</taxon>
        <taxon>Glossata</taxon>
        <taxon>Ditrysia</taxon>
        <taxon>Papilionoidea</taxon>
        <taxon>Nymphalidae</taxon>
        <taxon>Nymphalinae</taxon>
        <taxon>Vanessa</taxon>
    </lineage>
</organism>
<dbReference type="InterPro" id="IPR000960">
    <property type="entry name" value="Flavin_mOase"/>
</dbReference>
<name>A0ABM4ARN9_VANTA</name>
<accession>A0ABM4ARN9</accession>
<evidence type="ECO:0000256" key="4">
    <source>
        <dbReference type="ARBA" id="ARBA00022857"/>
    </source>
</evidence>
<protein>
    <recommendedName>
        <fullName evidence="6">Flavin-containing monooxygenase</fullName>
        <ecNumber evidence="6">1.-.-.-</ecNumber>
    </recommendedName>
</protein>
<keyword evidence="5 6" id="KW-0560">Oxidoreductase</keyword>
<dbReference type="Pfam" id="PF00743">
    <property type="entry name" value="FMO-like"/>
    <property type="match status" value="2"/>
</dbReference>
<evidence type="ECO:0000256" key="6">
    <source>
        <dbReference type="RuleBase" id="RU361177"/>
    </source>
</evidence>
<gene>
    <name evidence="9" type="primary">LOC113396076</name>
</gene>
<dbReference type="SUPFAM" id="SSF51905">
    <property type="entry name" value="FAD/NAD(P)-binding domain"/>
    <property type="match status" value="2"/>
</dbReference>
<reference evidence="9" key="1">
    <citation type="submission" date="2025-08" db="UniProtKB">
        <authorList>
            <consortium name="RefSeq"/>
        </authorList>
    </citation>
    <scope>IDENTIFICATION</scope>
    <source>
        <tissue evidence="9">Whole body</tissue>
    </source>
</reference>
<evidence type="ECO:0000256" key="5">
    <source>
        <dbReference type="ARBA" id="ARBA00023002"/>
    </source>
</evidence>
<keyword evidence="7" id="KW-0732">Signal</keyword>
<evidence type="ECO:0000313" key="9">
    <source>
        <dbReference type="RefSeq" id="XP_064073955.1"/>
    </source>
</evidence>
<dbReference type="Proteomes" id="UP001652626">
    <property type="component" value="Chromosome 19"/>
</dbReference>
<dbReference type="InterPro" id="IPR050346">
    <property type="entry name" value="FMO-like"/>
</dbReference>
<evidence type="ECO:0000313" key="8">
    <source>
        <dbReference type="Proteomes" id="UP001652626"/>
    </source>
</evidence>
<dbReference type="PRINTS" id="PR00370">
    <property type="entry name" value="FMOXYGENASE"/>
</dbReference>
<dbReference type="EC" id="1.-.-.-" evidence="6"/>
<evidence type="ECO:0000256" key="7">
    <source>
        <dbReference type="SAM" id="SignalP"/>
    </source>
</evidence>
<evidence type="ECO:0000256" key="3">
    <source>
        <dbReference type="ARBA" id="ARBA00022827"/>
    </source>
</evidence>
<feature type="chain" id="PRO_5047393848" description="Flavin-containing monooxygenase" evidence="7">
    <location>
        <begin position="23"/>
        <end position="460"/>
    </location>
</feature>
<comment type="similarity">
    <text evidence="1 6">Belongs to the FMO family.</text>
</comment>
<comment type="cofactor">
    <cofactor evidence="6">
        <name>FAD</name>
        <dbReference type="ChEBI" id="CHEBI:57692"/>
    </cofactor>
</comment>
<sequence>MCSKIILYALCVLYLEISLVSALDLTKTHISNPRVCIIGAGLAGLTSAKYLKEEGIKFVVLESTRYVGGTWRYDSRVGYDENGLPLHTSMYMHLRTNLPKPTMELRGFPLPDDIPSFPSWKIYYNYIKDYAKHFDLERDIKFLHNVILVSRVNDIWNVKYQNVLTGEEFEDEFDFVIVGTGHFSKPNMPNIPGEEKFSGSIIHSHDYRDPIRYKGRRVLVVGAGPSGMDIAIDVAYAAKTLVHSHHSKINFRTVFPKHYIRKPDVQEFNETGAIFKDGSYEDLDDVIYCTGFQYYYPFLDESCGLNLTPQSVTPLYKYMVNIYQPTMLVMGLVVRACLVVALDAQSRYATALIKGNFTLPPKEEMLEEWQKRADSIISRGRPISDIHFLAEKEDEYYAELTKESGIGRVPPVMFKIRAIDTEAKLENLYTYRNYAYTVIDNENFVRSLDNITENNSGNNL</sequence>
<feature type="signal peptide" evidence="7">
    <location>
        <begin position="1"/>
        <end position="22"/>
    </location>
</feature>
<keyword evidence="2 6" id="KW-0285">Flavoprotein</keyword>
<dbReference type="GeneID" id="113396076"/>
<evidence type="ECO:0000256" key="2">
    <source>
        <dbReference type="ARBA" id="ARBA00022630"/>
    </source>
</evidence>
<dbReference type="RefSeq" id="XP_064073955.1">
    <property type="nucleotide sequence ID" value="XM_064217885.1"/>
</dbReference>
<dbReference type="InterPro" id="IPR036188">
    <property type="entry name" value="FAD/NAD-bd_sf"/>
</dbReference>
<keyword evidence="4" id="KW-0521">NADP</keyword>
<dbReference type="Gene3D" id="3.50.50.60">
    <property type="entry name" value="FAD/NAD(P)-binding domain"/>
    <property type="match status" value="2"/>
</dbReference>
<proteinExistence type="inferred from homology"/>
<dbReference type="PANTHER" id="PTHR23023">
    <property type="entry name" value="DIMETHYLANILINE MONOOXYGENASE"/>
    <property type="match status" value="1"/>
</dbReference>
<keyword evidence="6" id="KW-0503">Monooxygenase</keyword>